<dbReference type="Pfam" id="PF10551">
    <property type="entry name" value="MULE"/>
    <property type="match status" value="1"/>
</dbReference>
<organism evidence="3 4">
    <name type="scientific">Lactuca sativa</name>
    <name type="common">Garden lettuce</name>
    <dbReference type="NCBI Taxonomy" id="4236"/>
    <lineage>
        <taxon>Eukaryota</taxon>
        <taxon>Viridiplantae</taxon>
        <taxon>Streptophyta</taxon>
        <taxon>Embryophyta</taxon>
        <taxon>Tracheophyta</taxon>
        <taxon>Spermatophyta</taxon>
        <taxon>Magnoliopsida</taxon>
        <taxon>eudicotyledons</taxon>
        <taxon>Gunneridae</taxon>
        <taxon>Pentapetalae</taxon>
        <taxon>asterids</taxon>
        <taxon>campanulids</taxon>
        <taxon>Asterales</taxon>
        <taxon>Asteraceae</taxon>
        <taxon>Cichorioideae</taxon>
        <taxon>Cichorieae</taxon>
        <taxon>Lactucinae</taxon>
        <taxon>Lactuca</taxon>
    </lineage>
</organism>
<accession>A0A9R1WJH9</accession>
<proteinExistence type="predicted"/>
<dbReference type="PANTHER" id="PTHR31973">
    <property type="entry name" value="POLYPROTEIN, PUTATIVE-RELATED"/>
    <property type="match status" value="1"/>
</dbReference>
<feature type="region of interest" description="Disordered" evidence="1">
    <location>
        <begin position="87"/>
        <end position="110"/>
    </location>
</feature>
<evidence type="ECO:0000313" key="4">
    <source>
        <dbReference type="Proteomes" id="UP000235145"/>
    </source>
</evidence>
<evidence type="ECO:0000313" key="3">
    <source>
        <dbReference type="EMBL" id="KAJ0223268.1"/>
    </source>
</evidence>
<protein>
    <recommendedName>
        <fullName evidence="2">MULE transposase domain-containing protein</fullName>
    </recommendedName>
</protein>
<dbReference type="AlphaFoldDB" id="A0A9R1WJH9"/>
<comment type="caution">
    <text evidence="3">The sequence shown here is derived from an EMBL/GenBank/DDBJ whole genome shotgun (WGS) entry which is preliminary data.</text>
</comment>
<feature type="domain" description="MULE transposase" evidence="2">
    <location>
        <begin position="282"/>
        <end position="371"/>
    </location>
</feature>
<dbReference type="InterPro" id="IPR018289">
    <property type="entry name" value="MULE_transposase_dom"/>
</dbReference>
<dbReference type="Proteomes" id="UP000235145">
    <property type="component" value="Unassembled WGS sequence"/>
</dbReference>
<reference evidence="3 4" key="1">
    <citation type="journal article" date="2017" name="Nat. Commun.">
        <title>Genome assembly with in vitro proximity ligation data and whole-genome triplication in lettuce.</title>
        <authorList>
            <person name="Reyes-Chin-Wo S."/>
            <person name="Wang Z."/>
            <person name="Yang X."/>
            <person name="Kozik A."/>
            <person name="Arikit S."/>
            <person name="Song C."/>
            <person name="Xia L."/>
            <person name="Froenicke L."/>
            <person name="Lavelle D.O."/>
            <person name="Truco M.J."/>
            <person name="Xia R."/>
            <person name="Zhu S."/>
            <person name="Xu C."/>
            <person name="Xu H."/>
            <person name="Xu X."/>
            <person name="Cox K."/>
            <person name="Korf I."/>
            <person name="Meyers B.C."/>
            <person name="Michelmore R.W."/>
        </authorList>
    </citation>
    <scope>NUCLEOTIDE SEQUENCE [LARGE SCALE GENOMIC DNA]</scope>
    <source>
        <strain evidence="4">cv. Salinas</strain>
        <tissue evidence="3">Seedlings</tissue>
    </source>
</reference>
<dbReference type="EMBL" id="NBSK02000002">
    <property type="protein sequence ID" value="KAJ0223268.1"/>
    <property type="molecule type" value="Genomic_DNA"/>
</dbReference>
<name>A0A9R1WJH9_LACSA</name>
<gene>
    <name evidence="3" type="ORF">LSAT_V11C200072040</name>
</gene>
<evidence type="ECO:0000259" key="2">
    <source>
        <dbReference type="Pfam" id="PF10551"/>
    </source>
</evidence>
<evidence type="ECO:0000256" key="1">
    <source>
        <dbReference type="SAM" id="MobiDB-lite"/>
    </source>
</evidence>
<keyword evidence="4" id="KW-1185">Reference proteome</keyword>
<dbReference type="PANTHER" id="PTHR31973:SF187">
    <property type="entry name" value="MUTATOR TRANSPOSASE MUDRA PROTEIN"/>
    <property type="match status" value="1"/>
</dbReference>
<sequence length="458" mass="53009">MIMVVIVQGLEMGSSDDGYDDPFAGIYEPFSGLNEMDFELHGIYMDHEPRQEFVSRLDKCKDHFLKILLCDANIRNASMTDEVKDRVDHGNDLQNDEEAGEEVTNNYRIHDPNVKRDKMEPKLGDVFESPAQLKFYVTNYTVNGGYQIYFQKSDNRRIVARCGKRHEYNKCPCRHYAGWMYNDRSFQCLNLGSTVTPEWIGRHYVTEIANKPKVKLREMISDIKQRYRCVVSIGQVSRAKQWEKELIEVSVTNNPGDKNYFKRFYICFKSLSVCWKIGCRKVIGLDGCFLKGRVKGELLTNIVFPVAWVVVDVKNKDTWTWFLELLKDDLDLGTGVDLVVISDKHKGLLEFVKVILPHVEHRQCARHIYANFKKAFSGLELKKLFWACAMSCIEGDFIRNMEKIKTISPSAYKYLMSKEPKTWCRAYMSVGFACEAVENGISECFNSIIIKKTFDYNA</sequence>